<proteinExistence type="predicted"/>
<organism evidence="2 3">
    <name type="scientific">Mucor lusitanicus CBS 277.49</name>
    <dbReference type="NCBI Taxonomy" id="747725"/>
    <lineage>
        <taxon>Eukaryota</taxon>
        <taxon>Fungi</taxon>
        <taxon>Fungi incertae sedis</taxon>
        <taxon>Mucoromycota</taxon>
        <taxon>Mucoromycotina</taxon>
        <taxon>Mucoromycetes</taxon>
        <taxon>Mucorales</taxon>
        <taxon>Mucorineae</taxon>
        <taxon>Mucoraceae</taxon>
        <taxon>Mucor</taxon>
    </lineage>
</organism>
<evidence type="ECO:0000259" key="1">
    <source>
        <dbReference type="Pfam" id="PF12937"/>
    </source>
</evidence>
<dbReference type="SUPFAM" id="SSF81383">
    <property type="entry name" value="F-box domain"/>
    <property type="match status" value="1"/>
</dbReference>
<dbReference type="InterPro" id="IPR001810">
    <property type="entry name" value="F-box_dom"/>
</dbReference>
<evidence type="ECO:0000313" key="2">
    <source>
        <dbReference type="EMBL" id="OAD07771.1"/>
    </source>
</evidence>
<protein>
    <recommendedName>
        <fullName evidence="1">F-box domain-containing protein</fullName>
    </recommendedName>
</protein>
<dbReference type="Gene3D" id="3.80.10.10">
    <property type="entry name" value="Ribonuclease Inhibitor"/>
    <property type="match status" value="1"/>
</dbReference>
<accession>A0A168PI45</accession>
<evidence type="ECO:0000313" key="3">
    <source>
        <dbReference type="Proteomes" id="UP000077051"/>
    </source>
</evidence>
<sequence>MTTTTSWNTLPLEVWTIIFSHLGSAKQLAKYRLVCKAWDPLIERAMFSQPLTLIDERRIVRILNVLQQKPSICRHIRSLDMTCCSYLPIRLQRTLFNRIQRFKNLKELRLTTTRVRYLTDVDSIIGKYPRLKSLTLALQGVILPQANEDDFLTWMLGNVQPSVSVGDITVNCTTPDASLIEYLLFKYPNISSAYFEYVEDGRFGAMQRILNHLQAISNVEIDKWWVKNDADLVVAVLSALKSLENFVAIRRSTNRLISGQDLAMGAHRIQTRDYTRFYLFVSEEAVPQILALVNQTLGSLGNLDIDYRDNTNLSNLPGTQDTSTFDRFFNMISVARRTRLFGTHIPRFQLPAGNVVMSTSLHELELCGCIINGRVFSVLDQVAPNLKYLNLISCILNIQRTQNYHIKMPSSDLASLSIIIERSFRDTICGTYDVFKLKIADLKLRSLWLHNNMIGTENKQMVSLLVSTMSSTQYFALKPETPTALRAISEQDYLKFSADERPSIVIECRSLGDLELNLGALKLDLKIDAERPIESIEDWI</sequence>
<dbReference type="InterPro" id="IPR032675">
    <property type="entry name" value="LRR_dom_sf"/>
</dbReference>
<dbReference type="VEuPathDB" id="FungiDB:MUCCIDRAFT_77290"/>
<feature type="domain" description="F-box" evidence="1">
    <location>
        <begin position="7"/>
        <end position="41"/>
    </location>
</feature>
<dbReference type="Gene3D" id="1.20.1280.50">
    <property type="match status" value="1"/>
</dbReference>
<reference evidence="2 3" key="1">
    <citation type="submission" date="2015-06" db="EMBL/GenBank/DDBJ databases">
        <title>Expansion of signal transduction pathways in fungi by whole-genome duplication.</title>
        <authorList>
            <consortium name="DOE Joint Genome Institute"/>
            <person name="Corrochano L.M."/>
            <person name="Kuo A."/>
            <person name="Marcet-Houben M."/>
            <person name="Polaino S."/>
            <person name="Salamov A."/>
            <person name="Villalobos J.M."/>
            <person name="Alvarez M.I."/>
            <person name="Avalos J."/>
            <person name="Benito E.P."/>
            <person name="Benoit I."/>
            <person name="Burger G."/>
            <person name="Camino L.P."/>
            <person name="Canovas D."/>
            <person name="Cerda-Olmedo E."/>
            <person name="Cheng J.-F."/>
            <person name="Dominguez A."/>
            <person name="Elias M."/>
            <person name="Eslava A.P."/>
            <person name="Glaser F."/>
            <person name="Grimwood J."/>
            <person name="Gutierrez G."/>
            <person name="Heitman J."/>
            <person name="Henrissat B."/>
            <person name="Iturriaga E.A."/>
            <person name="Lang B.F."/>
            <person name="Lavin J.L."/>
            <person name="Lee S."/>
            <person name="Li W."/>
            <person name="Lindquist E."/>
            <person name="Lopez-Garcia S."/>
            <person name="Luque E.M."/>
            <person name="Marcos A.T."/>
            <person name="Martin J."/>
            <person name="Mccluskey K."/>
            <person name="Medina H.R."/>
            <person name="Miralles-Duran A."/>
            <person name="Miyazaki A."/>
            <person name="Munoz-Torres E."/>
            <person name="Oguiza J.A."/>
            <person name="Ohm R."/>
            <person name="Olmedo M."/>
            <person name="Orejas M."/>
            <person name="Ortiz-Castellanos L."/>
            <person name="Pisabarro A.G."/>
            <person name="Rodriguez-Romero J."/>
            <person name="Ruiz-Herrera J."/>
            <person name="Ruiz-Vazquez R."/>
            <person name="Sanz C."/>
            <person name="Schackwitz W."/>
            <person name="Schmutz J."/>
            <person name="Shahriari M."/>
            <person name="Shelest E."/>
            <person name="Silva-Franco F."/>
            <person name="Soanes D."/>
            <person name="Syed K."/>
            <person name="Tagua V.G."/>
            <person name="Talbot N.J."/>
            <person name="Thon M."/>
            <person name="De Vries R.P."/>
            <person name="Wiebenga A."/>
            <person name="Yadav J.S."/>
            <person name="Braun E.L."/>
            <person name="Baker S."/>
            <person name="Garre V."/>
            <person name="Horwitz B."/>
            <person name="Torres-Martinez S."/>
            <person name="Idnurm A."/>
            <person name="Herrera-Estrella A."/>
            <person name="Gabaldon T."/>
            <person name="Grigoriev I.V."/>
        </authorList>
    </citation>
    <scope>NUCLEOTIDE SEQUENCE [LARGE SCALE GENOMIC DNA]</scope>
    <source>
        <strain evidence="2 3">CBS 277.49</strain>
    </source>
</reference>
<dbReference type="Pfam" id="PF12937">
    <property type="entry name" value="F-box-like"/>
    <property type="match status" value="1"/>
</dbReference>
<gene>
    <name evidence="2" type="ORF">MUCCIDRAFT_77290</name>
</gene>
<dbReference type="SUPFAM" id="SSF52047">
    <property type="entry name" value="RNI-like"/>
    <property type="match status" value="1"/>
</dbReference>
<dbReference type="InterPro" id="IPR036047">
    <property type="entry name" value="F-box-like_dom_sf"/>
</dbReference>
<comment type="caution">
    <text evidence="2">The sequence shown here is derived from an EMBL/GenBank/DDBJ whole genome shotgun (WGS) entry which is preliminary data.</text>
</comment>
<keyword evidence="3" id="KW-1185">Reference proteome</keyword>
<dbReference type="Proteomes" id="UP000077051">
    <property type="component" value="Unassembled WGS sequence"/>
</dbReference>
<dbReference type="EMBL" id="AMYB01000001">
    <property type="protein sequence ID" value="OAD07771.1"/>
    <property type="molecule type" value="Genomic_DNA"/>
</dbReference>
<name>A0A168PI45_MUCCL</name>
<dbReference type="AlphaFoldDB" id="A0A168PI45"/>